<dbReference type="GO" id="GO:0031514">
    <property type="term" value="C:motile cilium"/>
    <property type="evidence" value="ECO:0007669"/>
    <property type="project" value="TreeGrafter"/>
</dbReference>
<organism evidence="3 4">
    <name type="scientific">Stichopus japonicus</name>
    <name type="common">Sea cucumber</name>
    <dbReference type="NCBI Taxonomy" id="307972"/>
    <lineage>
        <taxon>Eukaryota</taxon>
        <taxon>Metazoa</taxon>
        <taxon>Echinodermata</taxon>
        <taxon>Eleutherozoa</taxon>
        <taxon>Echinozoa</taxon>
        <taxon>Holothuroidea</taxon>
        <taxon>Aspidochirotacea</taxon>
        <taxon>Aspidochirotida</taxon>
        <taxon>Stichopodidae</taxon>
        <taxon>Apostichopus</taxon>
    </lineage>
</organism>
<dbReference type="InterPro" id="IPR055380">
    <property type="entry name" value="BBS2_hp_dom"/>
</dbReference>
<dbReference type="OrthoDB" id="2120021at2759"/>
<evidence type="ECO:0000313" key="4">
    <source>
        <dbReference type="Proteomes" id="UP000230750"/>
    </source>
</evidence>
<accession>A0A2G8L125</accession>
<gene>
    <name evidence="3" type="ORF">BSL78_09186</name>
</gene>
<evidence type="ECO:0000259" key="2">
    <source>
        <dbReference type="Pfam" id="PF23353"/>
    </source>
</evidence>
<dbReference type="Pfam" id="PF23351">
    <property type="entry name" value="BBS2_CtH"/>
    <property type="match status" value="1"/>
</dbReference>
<name>A0A2G8L125_STIJA</name>
<comment type="caution">
    <text evidence="3">The sequence shown here is derived from an EMBL/GenBank/DDBJ whole genome shotgun (WGS) entry which is preliminary data.</text>
</comment>
<dbReference type="PANTHER" id="PTHR32465:SF0">
    <property type="entry name" value="BARDET-BIEDL SYNDROME 2 PROTEIN"/>
    <property type="match status" value="1"/>
</dbReference>
<dbReference type="PANTHER" id="PTHR32465">
    <property type="entry name" value="BARDET-BIEDL SYNDROME 2 PROTEIN"/>
    <property type="match status" value="1"/>
</dbReference>
<proteinExistence type="predicted"/>
<dbReference type="InterPro" id="IPR055381">
    <property type="entry name" value="BBS2_CtH_dom"/>
</dbReference>
<reference evidence="3 4" key="1">
    <citation type="journal article" date="2017" name="PLoS Biol.">
        <title>The sea cucumber genome provides insights into morphological evolution and visceral regeneration.</title>
        <authorList>
            <person name="Zhang X."/>
            <person name="Sun L."/>
            <person name="Yuan J."/>
            <person name="Sun Y."/>
            <person name="Gao Y."/>
            <person name="Zhang L."/>
            <person name="Li S."/>
            <person name="Dai H."/>
            <person name="Hamel J.F."/>
            <person name="Liu C."/>
            <person name="Yu Y."/>
            <person name="Liu S."/>
            <person name="Lin W."/>
            <person name="Guo K."/>
            <person name="Jin S."/>
            <person name="Xu P."/>
            <person name="Storey K.B."/>
            <person name="Huan P."/>
            <person name="Zhang T."/>
            <person name="Zhou Y."/>
            <person name="Zhang J."/>
            <person name="Lin C."/>
            <person name="Li X."/>
            <person name="Xing L."/>
            <person name="Huo D."/>
            <person name="Sun M."/>
            <person name="Wang L."/>
            <person name="Mercier A."/>
            <person name="Li F."/>
            <person name="Yang H."/>
            <person name="Xiang J."/>
        </authorList>
    </citation>
    <scope>NUCLEOTIDE SEQUENCE [LARGE SCALE GENOMIC DNA]</scope>
    <source>
        <strain evidence="3">Shaxun</strain>
        <tissue evidence="3">Muscle</tissue>
    </source>
</reference>
<dbReference type="InterPro" id="IPR016616">
    <property type="entry name" value="Bardet-Biedl_syndrome_2_prot"/>
</dbReference>
<dbReference type="Pfam" id="PF23353">
    <property type="entry name" value="BBS2_hp"/>
    <property type="match status" value="1"/>
</dbReference>
<dbReference type="STRING" id="307972.A0A2G8L125"/>
<dbReference type="Proteomes" id="UP000230750">
    <property type="component" value="Unassembled WGS sequence"/>
</dbReference>
<evidence type="ECO:0000259" key="1">
    <source>
        <dbReference type="Pfam" id="PF23351"/>
    </source>
</evidence>
<dbReference type="GO" id="GO:0043005">
    <property type="term" value="C:neuron projection"/>
    <property type="evidence" value="ECO:0007669"/>
    <property type="project" value="TreeGrafter"/>
</dbReference>
<sequence length="130" mass="14876">MEELKEILVKVDSFHEVRQKLTAEMADHSNLIKSLVVRAEDARLMGDMRNMRRGYMELFDLNRDLINGYKVRCNNHQELLSCLKQVNQTIQKAGSLRVGKFKTQVVSQCRQAIKDNNVSALLKIIKTGAS</sequence>
<dbReference type="EMBL" id="MRZV01000269">
    <property type="protein sequence ID" value="PIK53964.1"/>
    <property type="molecule type" value="Genomic_DNA"/>
</dbReference>
<dbReference type="AlphaFoldDB" id="A0A2G8L125"/>
<feature type="domain" description="BBS2 hairpin" evidence="2">
    <location>
        <begin position="1"/>
        <end position="94"/>
    </location>
</feature>
<evidence type="ECO:0000313" key="3">
    <source>
        <dbReference type="EMBL" id="PIK53964.1"/>
    </source>
</evidence>
<protein>
    <submittedName>
        <fullName evidence="3">Putative Bardet-Biedl syndrome 2 protein-like</fullName>
    </submittedName>
</protein>
<dbReference type="GO" id="GO:0036064">
    <property type="term" value="C:ciliary basal body"/>
    <property type="evidence" value="ECO:0007669"/>
    <property type="project" value="TreeGrafter"/>
</dbReference>
<dbReference type="GO" id="GO:1905515">
    <property type="term" value="P:non-motile cilium assembly"/>
    <property type="evidence" value="ECO:0007669"/>
    <property type="project" value="InterPro"/>
</dbReference>
<feature type="domain" description="BBS2 C-terminal helix bundle" evidence="1">
    <location>
        <begin position="100"/>
        <end position="126"/>
    </location>
</feature>
<dbReference type="GO" id="GO:0034464">
    <property type="term" value="C:BBSome"/>
    <property type="evidence" value="ECO:0007669"/>
    <property type="project" value="InterPro"/>
</dbReference>
<dbReference type="GO" id="GO:0016020">
    <property type="term" value="C:membrane"/>
    <property type="evidence" value="ECO:0007669"/>
    <property type="project" value="TreeGrafter"/>
</dbReference>
<keyword evidence="4" id="KW-1185">Reference proteome</keyword>